<keyword evidence="3 5" id="KW-1133">Transmembrane helix</keyword>
<keyword evidence="4 5" id="KW-0472">Membrane</keyword>
<dbReference type="GO" id="GO:0005886">
    <property type="term" value="C:plasma membrane"/>
    <property type="evidence" value="ECO:0007669"/>
    <property type="project" value="TreeGrafter"/>
</dbReference>
<dbReference type="Gene3D" id="1.20.1070.10">
    <property type="entry name" value="Rhodopsin 7-helix transmembrane proteins"/>
    <property type="match status" value="1"/>
</dbReference>
<dbReference type="InterPro" id="IPR051384">
    <property type="entry name" value="Mth_GPCR"/>
</dbReference>
<feature type="transmembrane region" description="Helical" evidence="5">
    <location>
        <begin position="167"/>
        <end position="190"/>
    </location>
</feature>
<dbReference type="InterPro" id="IPR017981">
    <property type="entry name" value="GPCR_2-like_7TM"/>
</dbReference>
<feature type="transmembrane region" description="Helical" evidence="5">
    <location>
        <begin position="325"/>
        <end position="350"/>
    </location>
</feature>
<dbReference type="GO" id="GO:0008528">
    <property type="term" value="F:G protein-coupled peptide receptor activity"/>
    <property type="evidence" value="ECO:0007669"/>
    <property type="project" value="TreeGrafter"/>
</dbReference>
<dbReference type="PROSITE" id="PS50261">
    <property type="entry name" value="G_PROTEIN_RECEP_F2_4"/>
    <property type="match status" value="1"/>
</dbReference>
<reference evidence="8" key="1">
    <citation type="submission" date="2017-09" db="EMBL/GenBank/DDBJ databases">
        <title>Contemporary evolution of a Lepidopteran species, Heliothis virescens, in response to modern agricultural practices.</title>
        <authorList>
            <person name="Fritz M.L."/>
            <person name="Deyonke A.M."/>
            <person name="Papanicolaou A."/>
            <person name="Micinski S."/>
            <person name="Westbrook J."/>
            <person name="Gould F."/>
        </authorList>
    </citation>
    <scope>NUCLEOTIDE SEQUENCE [LARGE SCALE GENOMIC DNA]</scope>
    <source>
        <strain evidence="8">HvINT-</strain>
        <tissue evidence="8">Whole body</tissue>
    </source>
</reference>
<gene>
    <name evidence="8" type="ORF">B5V51_7636</name>
</gene>
<evidence type="ECO:0000256" key="2">
    <source>
        <dbReference type="ARBA" id="ARBA00022692"/>
    </source>
</evidence>
<keyword evidence="6" id="KW-0732">Signal</keyword>
<evidence type="ECO:0000256" key="6">
    <source>
        <dbReference type="SAM" id="SignalP"/>
    </source>
</evidence>
<proteinExistence type="predicted"/>
<comment type="caution">
    <text evidence="8">The sequence shown here is derived from an EMBL/GenBank/DDBJ whole genome shotgun (WGS) entry which is preliminary data.</text>
</comment>
<comment type="subcellular location">
    <subcellularLocation>
        <location evidence="1">Membrane</location>
        <topology evidence="1">Multi-pass membrane protein</topology>
    </subcellularLocation>
</comment>
<dbReference type="GO" id="GO:0007166">
    <property type="term" value="P:cell surface receptor signaling pathway"/>
    <property type="evidence" value="ECO:0007669"/>
    <property type="project" value="InterPro"/>
</dbReference>
<accession>A0A2A4J442</accession>
<feature type="transmembrane region" description="Helical" evidence="5">
    <location>
        <begin position="197"/>
        <end position="218"/>
    </location>
</feature>
<feature type="transmembrane region" description="Helical" evidence="5">
    <location>
        <begin position="397"/>
        <end position="417"/>
    </location>
</feature>
<evidence type="ECO:0000256" key="1">
    <source>
        <dbReference type="ARBA" id="ARBA00004141"/>
    </source>
</evidence>
<feature type="domain" description="G-protein coupled receptors family 2 profile 2" evidence="7">
    <location>
        <begin position="165"/>
        <end position="419"/>
    </location>
</feature>
<evidence type="ECO:0000256" key="3">
    <source>
        <dbReference type="ARBA" id="ARBA00022989"/>
    </source>
</evidence>
<evidence type="ECO:0000256" key="5">
    <source>
        <dbReference type="SAM" id="Phobius"/>
    </source>
</evidence>
<feature type="chain" id="PRO_5013263488" description="G-protein coupled receptors family 2 profile 2 domain-containing protein" evidence="6">
    <location>
        <begin position="20"/>
        <end position="462"/>
    </location>
</feature>
<dbReference type="AlphaFoldDB" id="A0A2A4J442"/>
<name>A0A2A4J442_HELVI</name>
<sequence length="462" mass="54399">MVKSVLLNVLLVLATSVNAIYFVEDYQRVQSSRFEKFINKCCSLDRYVGRKRTCVEYNETQTFSSIKVYDKALNSTGKSLQNVFSLTTKKFQNETFRKNALDITLMNFNIYLTESGILTLEVPNAYHRWFAVPQGDYCVDYHVADPDHITPKFWAILPDEEFIASSLYTTCATFISCIFLLLVLIVYILLPEFHNLVGLMIMAMIGNLFIAFLLMYIIQIKELTEESCIGFTMASYFFLLASFFWINVISFDICRTFWWVKNLPLRRKEDRSDLVMYCIYAWGMPLLMTIGLGVLNSVDMRDRPWFVTPRIPEYGCFLHGGVKLLYLYCPMLILTGCNWIFYGITVYNIYMTRRAVSGHSDYGRKSTVLIFRKLSILMGLNWVLEFLNYMYPSLKLWYLSDTYNLLIGLAFFIMFVCKKKIFRQLYERYWTNENYTRPTFFRYLRRCMPINTNIALRSIRSI</sequence>
<evidence type="ECO:0000256" key="4">
    <source>
        <dbReference type="ARBA" id="ARBA00023136"/>
    </source>
</evidence>
<dbReference type="PANTHER" id="PTHR47154">
    <property type="entry name" value="G-PROTEIN COUPLED RECEPTOR MTH-RELATED"/>
    <property type="match status" value="1"/>
</dbReference>
<dbReference type="PANTHER" id="PTHR47154:SF2">
    <property type="entry name" value="G-PROTEIN COUPLED RECEPTOR MTH-RELATED"/>
    <property type="match status" value="1"/>
</dbReference>
<feature type="transmembrane region" description="Helical" evidence="5">
    <location>
        <begin position="274"/>
        <end position="295"/>
    </location>
</feature>
<dbReference type="CDD" id="cd15039">
    <property type="entry name" value="7tmB3_Methuselah-like"/>
    <property type="match status" value="1"/>
</dbReference>
<protein>
    <recommendedName>
        <fullName evidence="7">G-protein coupled receptors family 2 profile 2 domain-containing protein</fullName>
    </recommendedName>
</protein>
<evidence type="ECO:0000313" key="8">
    <source>
        <dbReference type="EMBL" id="PCG66496.1"/>
    </source>
</evidence>
<organism evidence="8">
    <name type="scientific">Heliothis virescens</name>
    <name type="common">Tobacco budworm moth</name>
    <dbReference type="NCBI Taxonomy" id="7102"/>
    <lineage>
        <taxon>Eukaryota</taxon>
        <taxon>Metazoa</taxon>
        <taxon>Ecdysozoa</taxon>
        <taxon>Arthropoda</taxon>
        <taxon>Hexapoda</taxon>
        <taxon>Insecta</taxon>
        <taxon>Pterygota</taxon>
        <taxon>Neoptera</taxon>
        <taxon>Endopterygota</taxon>
        <taxon>Lepidoptera</taxon>
        <taxon>Glossata</taxon>
        <taxon>Ditrysia</taxon>
        <taxon>Noctuoidea</taxon>
        <taxon>Noctuidae</taxon>
        <taxon>Heliothinae</taxon>
        <taxon>Heliothis</taxon>
    </lineage>
</organism>
<dbReference type="EMBL" id="NWSH01003352">
    <property type="protein sequence ID" value="PCG66496.1"/>
    <property type="molecule type" value="Genomic_DNA"/>
</dbReference>
<dbReference type="STRING" id="7102.A0A2A4J442"/>
<feature type="transmembrane region" description="Helical" evidence="5">
    <location>
        <begin position="370"/>
        <end position="391"/>
    </location>
</feature>
<feature type="signal peptide" evidence="6">
    <location>
        <begin position="1"/>
        <end position="19"/>
    </location>
</feature>
<keyword evidence="2 5" id="KW-0812">Transmembrane</keyword>
<evidence type="ECO:0000259" key="7">
    <source>
        <dbReference type="PROSITE" id="PS50261"/>
    </source>
</evidence>
<feature type="transmembrane region" description="Helical" evidence="5">
    <location>
        <begin position="230"/>
        <end position="253"/>
    </location>
</feature>